<sequence length="313" mass="33698">MAYELSQAGPDARRLAYFLAVVDAGTLTRAAEQLRIAQPSLSLAIRDLERDFGAPLFNRVGRRLVLNDTGRALVDVARQIVANLASARAAVEARTNLTTGHITIATSPSLTAEPLAMLIGDFRKQYPGVTLQVLQHDPVDIRRFVSATEADLGLLVEDFGQNSQDQLVVHRLGLHEVVAVLPPGARVPEPFGRITPSSFASWPLVATEPGTRVRQLIDDFAADGLPVRIAAEVSHRESMVPLVLSGVGATLLPWSLARLAGRLGAVVVGLDPPVLSRMILVHRSQLRQAATAFVDALLFGRSDIVIAESEQPQ</sequence>
<proteinExistence type="inferred from homology"/>
<dbReference type="PANTHER" id="PTHR30419">
    <property type="entry name" value="HTH-TYPE TRANSCRIPTIONAL REGULATOR YBHD"/>
    <property type="match status" value="1"/>
</dbReference>
<dbReference type="GO" id="GO:0005829">
    <property type="term" value="C:cytosol"/>
    <property type="evidence" value="ECO:0007669"/>
    <property type="project" value="TreeGrafter"/>
</dbReference>
<dbReference type="GO" id="GO:0003700">
    <property type="term" value="F:DNA-binding transcription factor activity"/>
    <property type="evidence" value="ECO:0007669"/>
    <property type="project" value="InterPro"/>
</dbReference>
<dbReference type="AlphaFoldDB" id="A0A6N7YU51"/>
<evidence type="ECO:0000256" key="1">
    <source>
        <dbReference type="ARBA" id="ARBA00009437"/>
    </source>
</evidence>
<keyword evidence="2" id="KW-0805">Transcription regulation</keyword>
<dbReference type="InterPro" id="IPR036388">
    <property type="entry name" value="WH-like_DNA-bd_sf"/>
</dbReference>
<dbReference type="RefSeq" id="WP_154758736.1">
    <property type="nucleotide sequence ID" value="NZ_WMBA01000036.1"/>
</dbReference>
<dbReference type="Gene3D" id="1.10.10.10">
    <property type="entry name" value="Winged helix-like DNA-binding domain superfamily/Winged helix DNA-binding domain"/>
    <property type="match status" value="1"/>
</dbReference>
<keyword evidence="7" id="KW-1185">Reference proteome</keyword>
<dbReference type="PRINTS" id="PR00039">
    <property type="entry name" value="HTHLYSR"/>
</dbReference>
<evidence type="ECO:0000313" key="7">
    <source>
        <dbReference type="Proteomes" id="UP000440096"/>
    </source>
</evidence>
<feature type="domain" description="HTH lysR-type" evidence="5">
    <location>
        <begin position="10"/>
        <end position="67"/>
    </location>
</feature>
<comment type="similarity">
    <text evidence="1">Belongs to the LysR transcriptional regulatory family.</text>
</comment>
<dbReference type="CDD" id="cd05466">
    <property type="entry name" value="PBP2_LTTR_substrate"/>
    <property type="match status" value="1"/>
</dbReference>
<reference evidence="6 7" key="1">
    <citation type="submission" date="2019-11" db="EMBL/GenBank/DDBJ databases">
        <title>Draft genome of Amycolatopsis RM579.</title>
        <authorList>
            <person name="Duangmal K."/>
            <person name="Mingma R."/>
        </authorList>
    </citation>
    <scope>NUCLEOTIDE SEQUENCE [LARGE SCALE GENOMIC DNA]</scope>
    <source>
        <strain evidence="6 7">RM579</strain>
    </source>
</reference>
<dbReference type="EMBL" id="WMBA01000036">
    <property type="protein sequence ID" value="MTD56577.1"/>
    <property type="molecule type" value="Genomic_DNA"/>
</dbReference>
<dbReference type="InterPro" id="IPR050950">
    <property type="entry name" value="HTH-type_LysR_regulators"/>
</dbReference>
<dbReference type="Gene3D" id="3.40.190.290">
    <property type="match status" value="1"/>
</dbReference>
<evidence type="ECO:0000313" key="6">
    <source>
        <dbReference type="EMBL" id="MTD56577.1"/>
    </source>
</evidence>
<keyword evidence="4" id="KW-0804">Transcription</keyword>
<name>A0A6N7YU51_9PSEU</name>
<evidence type="ECO:0000256" key="3">
    <source>
        <dbReference type="ARBA" id="ARBA00023125"/>
    </source>
</evidence>
<dbReference type="Pfam" id="PF00126">
    <property type="entry name" value="HTH_1"/>
    <property type="match status" value="1"/>
</dbReference>
<dbReference type="GO" id="GO:0003677">
    <property type="term" value="F:DNA binding"/>
    <property type="evidence" value="ECO:0007669"/>
    <property type="project" value="UniProtKB-KW"/>
</dbReference>
<keyword evidence="3" id="KW-0238">DNA-binding</keyword>
<evidence type="ECO:0000256" key="4">
    <source>
        <dbReference type="ARBA" id="ARBA00023163"/>
    </source>
</evidence>
<protein>
    <submittedName>
        <fullName evidence="6">LysR family transcriptional regulator</fullName>
    </submittedName>
</protein>
<dbReference type="FunFam" id="1.10.10.10:FF:000001">
    <property type="entry name" value="LysR family transcriptional regulator"/>
    <property type="match status" value="1"/>
</dbReference>
<gene>
    <name evidence="6" type="ORF">GKO32_21760</name>
</gene>
<dbReference type="SUPFAM" id="SSF53850">
    <property type="entry name" value="Periplasmic binding protein-like II"/>
    <property type="match status" value="1"/>
</dbReference>
<evidence type="ECO:0000256" key="2">
    <source>
        <dbReference type="ARBA" id="ARBA00023015"/>
    </source>
</evidence>
<dbReference type="OrthoDB" id="3181812at2"/>
<dbReference type="Pfam" id="PF03466">
    <property type="entry name" value="LysR_substrate"/>
    <property type="match status" value="1"/>
</dbReference>
<evidence type="ECO:0000259" key="5">
    <source>
        <dbReference type="PROSITE" id="PS50931"/>
    </source>
</evidence>
<dbReference type="SUPFAM" id="SSF46785">
    <property type="entry name" value="Winged helix' DNA-binding domain"/>
    <property type="match status" value="1"/>
</dbReference>
<accession>A0A6N7YU51</accession>
<dbReference type="InterPro" id="IPR005119">
    <property type="entry name" value="LysR_subst-bd"/>
</dbReference>
<comment type="caution">
    <text evidence="6">The sequence shown here is derived from an EMBL/GenBank/DDBJ whole genome shotgun (WGS) entry which is preliminary data.</text>
</comment>
<dbReference type="PROSITE" id="PS50931">
    <property type="entry name" value="HTH_LYSR"/>
    <property type="match status" value="1"/>
</dbReference>
<dbReference type="Proteomes" id="UP000440096">
    <property type="component" value="Unassembled WGS sequence"/>
</dbReference>
<dbReference type="InterPro" id="IPR036390">
    <property type="entry name" value="WH_DNA-bd_sf"/>
</dbReference>
<organism evidence="6 7">
    <name type="scientific">Amycolatopsis pithecellobii</name>
    <dbReference type="NCBI Taxonomy" id="664692"/>
    <lineage>
        <taxon>Bacteria</taxon>
        <taxon>Bacillati</taxon>
        <taxon>Actinomycetota</taxon>
        <taxon>Actinomycetes</taxon>
        <taxon>Pseudonocardiales</taxon>
        <taxon>Pseudonocardiaceae</taxon>
        <taxon>Amycolatopsis</taxon>
    </lineage>
</organism>
<dbReference type="InterPro" id="IPR000847">
    <property type="entry name" value="LysR_HTH_N"/>
</dbReference>